<dbReference type="InterPro" id="IPR000246">
    <property type="entry name" value="Peptidase_T2"/>
</dbReference>
<protein>
    <recommendedName>
        <fullName evidence="6">Threonine aspartase</fullName>
    </recommendedName>
</protein>
<dbReference type="GO" id="GO:0004298">
    <property type="term" value="F:threonine-type endopeptidase activity"/>
    <property type="evidence" value="ECO:0007669"/>
    <property type="project" value="InterPro"/>
</dbReference>
<sequence>MAGEGVMENPRFFIALHVGAGYHAPSNEKSLKSVMRRACLAAASVLRQGPGVCMDAVSAAIQVLEDDPSTNAGRGSNLTEDGHVECDASIMDGASGAFGAVGAVPGVRNAIQIATCLAKEQTGPSLLGRIPPIFLVGEAASEWGKSKGIVFGTVKEDNEWLVTEKGKAQWLKYKTMLDEAKTRNELSIMEPQSSSAQDTALQPISGIQFIASCLRLGISVSDVCVTFDCLHDSCGYRMKTEILCLTCLIQLHFYLKAVGSQPCDPFKQNRRKDQPSFMLDASEDGSVSDTVGVICVDAEGHIASGASSGGIALKVNGRVGLAAMYGSGCWASSKGSSAAPDLVGCCVSGGGEYLMKGFAARGCCFSSSLSEDGPASACIKVLSSIIHESSNQGADRSAGILLVHADAPKTLDSENCQQPRTIEIAATYSSLSFGIGYFGSSMNQPKVSVLRNTRQQSSSGIDHFAAKIDLTAGKNLHKKKSRLV</sequence>
<evidence type="ECO:0008006" key="6">
    <source>
        <dbReference type="Google" id="ProtNLM"/>
    </source>
</evidence>
<dbReference type="InterPro" id="IPR037464">
    <property type="entry name" value="Taspase1"/>
</dbReference>
<dbReference type="STRING" id="3469.A0A4Y7KNC0"/>
<dbReference type="InterPro" id="IPR029055">
    <property type="entry name" value="Ntn_hydrolases_N"/>
</dbReference>
<organism evidence="4 5">
    <name type="scientific">Papaver somniferum</name>
    <name type="common">Opium poppy</name>
    <dbReference type="NCBI Taxonomy" id="3469"/>
    <lineage>
        <taxon>Eukaryota</taxon>
        <taxon>Viridiplantae</taxon>
        <taxon>Streptophyta</taxon>
        <taxon>Embryophyta</taxon>
        <taxon>Tracheophyta</taxon>
        <taxon>Spermatophyta</taxon>
        <taxon>Magnoliopsida</taxon>
        <taxon>Ranunculales</taxon>
        <taxon>Papaveraceae</taxon>
        <taxon>Papaveroideae</taxon>
        <taxon>Papaver</taxon>
    </lineage>
</organism>
<dbReference type="SUPFAM" id="SSF56235">
    <property type="entry name" value="N-terminal nucleophile aminohydrolases (Ntn hydrolases)"/>
    <property type="match status" value="1"/>
</dbReference>
<gene>
    <name evidence="4" type="ORF">C5167_049828</name>
</gene>
<keyword evidence="5" id="KW-1185">Reference proteome</keyword>
<dbReference type="GO" id="GO:0051604">
    <property type="term" value="P:protein maturation"/>
    <property type="evidence" value="ECO:0007669"/>
    <property type="project" value="TreeGrafter"/>
</dbReference>
<comment type="subunit">
    <text evidence="1">Heterotetramer of two alpha and two beta chains arranged as a dimer of alpha/beta heterodimers.</text>
</comment>
<dbReference type="PANTHER" id="PTHR10188:SF8">
    <property type="entry name" value="THREONINE ASPARTASE 1"/>
    <property type="match status" value="1"/>
</dbReference>
<name>A0A4Y7KNC0_PAPSO</name>
<dbReference type="AlphaFoldDB" id="A0A4Y7KNC0"/>
<reference evidence="4 5" key="1">
    <citation type="journal article" date="2018" name="Science">
        <title>The opium poppy genome and morphinan production.</title>
        <authorList>
            <person name="Guo L."/>
            <person name="Winzer T."/>
            <person name="Yang X."/>
            <person name="Li Y."/>
            <person name="Ning Z."/>
            <person name="He Z."/>
            <person name="Teodor R."/>
            <person name="Lu Y."/>
            <person name="Bowser T.A."/>
            <person name="Graham I.A."/>
            <person name="Ye K."/>
        </authorList>
    </citation>
    <scope>NUCLEOTIDE SEQUENCE [LARGE SCALE GENOMIC DNA]</scope>
    <source>
        <strain evidence="5">cv. HN1</strain>
        <tissue evidence="4">Leaves</tissue>
    </source>
</reference>
<dbReference type="Proteomes" id="UP000316621">
    <property type="component" value="Chromosome 8"/>
</dbReference>
<dbReference type="Gene3D" id="3.60.20.30">
    <property type="entry name" value="(Glycosyl)asparaginase"/>
    <property type="match status" value="1"/>
</dbReference>
<dbReference type="CDD" id="cd04514">
    <property type="entry name" value="Taspase1_like"/>
    <property type="match status" value="1"/>
</dbReference>
<dbReference type="GO" id="GO:0005737">
    <property type="term" value="C:cytoplasm"/>
    <property type="evidence" value="ECO:0007669"/>
    <property type="project" value="TreeGrafter"/>
</dbReference>
<dbReference type="Gramene" id="RZC74347">
    <property type="protein sequence ID" value="RZC74347"/>
    <property type="gene ID" value="C5167_049828"/>
</dbReference>
<feature type="site" description="Cleavage; by autolysis" evidence="3">
    <location>
        <begin position="289"/>
        <end position="290"/>
    </location>
</feature>
<evidence type="ECO:0000313" key="4">
    <source>
        <dbReference type="EMBL" id="RZC74347.1"/>
    </source>
</evidence>
<dbReference type="Pfam" id="PF01112">
    <property type="entry name" value="Asparaginase_2"/>
    <property type="match status" value="2"/>
</dbReference>
<feature type="active site" description="Nucleophile" evidence="2">
    <location>
        <position position="290"/>
    </location>
</feature>
<evidence type="ECO:0000313" key="5">
    <source>
        <dbReference type="Proteomes" id="UP000316621"/>
    </source>
</evidence>
<dbReference type="PANTHER" id="PTHR10188">
    <property type="entry name" value="L-ASPARAGINASE"/>
    <property type="match status" value="1"/>
</dbReference>
<dbReference type="FunFam" id="3.60.20.30:FF:000004">
    <property type="entry name" value="Putative threonine aspartase isoform A"/>
    <property type="match status" value="1"/>
</dbReference>
<evidence type="ECO:0000256" key="2">
    <source>
        <dbReference type="PIRSR" id="PIRSR600246-1"/>
    </source>
</evidence>
<evidence type="ECO:0000256" key="1">
    <source>
        <dbReference type="ARBA" id="ARBA00011601"/>
    </source>
</evidence>
<accession>A0A4Y7KNC0</accession>
<dbReference type="OMA" id="GIHIGAG"/>
<dbReference type="EMBL" id="CM010722">
    <property type="protein sequence ID" value="RZC74347.1"/>
    <property type="molecule type" value="Genomic_DNA"/>
</dbReference>
<evidence type="ECO:0000256" key="3">
    <source>
        <dbReference type="PIRSR" id="PIRSR600246-3"/>
    </source>
</evidence>
<proteinExistence type="predicted"/>